<dbReference type="NCBIfam" id="TIGR01993">
    <property type="entry name" value="Pyr-5-nucltdase"/>
    <property type="match status" value="1"/>
</dbReference>
<dbReference type="SUPFAM" id="SSF56784">
    <property type="entry name" value="HAD-like"/>
    <property type="match status" value="1"/>
</dbReference>
<dbReference type="Gene3D" id="1.10.150.450">
    <property type="match status" value="1"/>
</dbReference>
<gene>
    <name evidence="2" type="ORF">ACFPK2_15785</name>
</gene>
<protein>
    <submittedName>
        <fullName evidence="2">Pyrimidine 5'-nucleotidase</fullName>
    </submittedName>
</protein>
<dbReference type="CDD" id="cd02604">
    <property type="entry name" value="HAD_5NT"/>
    <property type="match status" value="1"/>
</dbReference>
<dbReference type="PANTHER" id="PTHR12725">
    <property type="entry name" value="HALOACID DEHALOGENASE-LIKE HYDROLASE"/>
    <property type="match status" value="1"/>
</dbReference>
<sequence length="258" mass="28323">MRNIADTSAAIPPLAAGSFAHVEHWIFDLDNTLYSHEARVWPQVDERITLFLAELFGLDGLSSRALQKYYYQRYGTTLKGLMEEHGIDPADFLDFAHQIDLSLLDPNPELGEAIAALPGRKLILTNGSRGHAENVAGKLGILHHFEDIFDIVEAGFLPKPERATYEHFLARHAVDPARAAMFEDIEKNLLVPSALGMQTVLIVPKTPDPFRESWEQAAVEAGHVHHVTADLTGFLRPLGRPDERQGGAGGTIAAPGVP</sequence>
<dbReference type="InterPro" id="IPR023214">
    <property type="entry name" value="HAD_sf"/>
</dbReference>
<dbReference type="SFLD" id="SFLDG01132">
    <property type="entry name" value="C1.5.3:_5'-Nucleotidase_Like"/>
    <property type="match status" value="1"/>
</dbReference>
<dbReference type="RefSeq" id="WP_158444406.1">
    <property type="nucleotide sequence ID" value="NZ_JAOAOS010000007.1"/>
</dbReference>
<evidence type="ECO:0000313" key="2">
    <source>
        <dbReference type="EMBL" id="MFC5294449.1"/>
    </source>
</evidence>
<dbReference type="SFLD" id="SFLDG01129">
    <property type="entry name" value="C1.5:_HAD__Beta-PGM__Phosphata"/>
    <property type="match status" value="1"/>
</dbReference>
<organism evidence="2 3">
    <name type="scientific">Bosea minatitlanensis</name>
    <dbReference type="NCBI Taxonomy" id="128782"/>
    <lineage>
        <taxon>Bacteria</taxon>
        <taxon>Pseudomonadati</taxon>
        <taxon>Pseudomonadota</taxon>
        <taxon>Alphaproteobacteria</taxon>
        <taxon>Hyphomicrobiales</taxon>
        <taxon>Boseaceae</taxon>
        <taxon>Bosea</taxon>
    </lineage>
</organism>
<proteinExistence type="predicted"/>
<keyword evidence="3" id="KW-1185">Reference proteome</keyword>
<feature type="region of interest" description="Disordered" evidence="1">
    <location>
        <begin position="238"/>
        <end position="258"/>
    </location>
</feature>
<dbReference type="Proteomes" id="UP001595976">
    <property type="component" value="Unassembled WGS sequence"/>
</dbReference>
<dbReference type="NCBIfam" id="TIGR01509">
    <property type="entry name" value="HAD-SF-IA-v3"/>
    <property type="match status" value="1"/>
</dbReference>
<dbReference type="PANTHER" id="PTHR12725:SF117">
    <property type="entry name" value="HALOACID DEHALOGENASE-LIKE HYDROLASE"/>
    <property type="match status" value="1"/>
</dbReference>
<evidence type="ECO:0000256" key="1">
    <source>
        <dbReference type="SAM" id="MobiDB-lite"/>
    </source>
</evidence>
<dbReference type="InterPro" id="IPR036412">
    <property type="entry name" value="HAD-like_sf"/>
</dbReference>
<name>A0ABW0F8T7_9HYPH</name>
<dbReference type="SFLD" id="SFLDS00003">
    <property type="entry name" value="Haloacid_Dehalogenase"/>
    <property type="match status" value="1"/>
</dbReference>
<dbReference type="InterPro" id="IPR010237">
    <property type="entry name" value="Pyr-5-nucltdase"/>
</dbReference>
<dbReference type="Gene3D" id="3.40.50.1000">
    <property type="entry name" value="HAD superfamily/HAD-like"/>
    <property type="match status" value="1"/>
</dbReference>
<reference evidence="3" key="1">
    <citation type="journal article" date="2019" name="Int. J. Syst. Evol. Microbiol.">
        <title>The Global Catalogue of Microorganisms (GCM) 10K type strain sequencing project: providing services to taxonomists for standard genome sequencing and annotation.</title>
        <authorList>
            <consortium name="The Broad Institute Genomics Platform"/>
            <consortium name="The Broad Institute Genome Sequencing Center for Infectious Disease"/>
            <person name="Wu L."/>
            <person name="Ma J."/>
        </authorList>
    </citation>
    <scope>NUCLEOTIDE SEQUENCE [LARGE SCALE GENOMIC DNA]</scope>
    <source>
        <strain evidence="3">CGMCC 1.15643</strain>
    </source>
</reference>
<comment type="caution">
    <text evidence="2">The sequence shown here is derived from an EMBL/GenBank/DDBJ whole genome shotgun (WGS) entry which is preliminary data.</text>
</comment>
<dbReference type="Pfam" id="PF00702">
    <property type="entry name" value="Hydrolase"/>
    <property type="match status" value="1"/>
</dbReference>
<evidence type="ECO:0000313" key="3">
    <source>
        <dbReference type="Proteomes" id="UP001595976"/>
    </source>
</evidence>
<accession>A0ABW0F8T7</accession>
<dbReference type="InterPro" id="IPR006439">
    <property type="entry name" value="HAD-SF_hydro_IA"/>
</dbReference>
<dbReference type="EMBL" id="JBHSLI010000006">
    <property type="protein sequence ID" value="MFC5294449.1"/>
    <property type="molecule type" value="Genomic_DNA"/>
</dbReference>